<reference evidence="1" key="1">
    <citation type="submission" date="2018-05" db="EMBL/GenBank/DDBJ databases">
        <authorList>
            <person name="Lanie J.A."/>
            <person name="Ng W.-L."/>
            <person name="Kazmierczak K.M."/>
            <person name="Andrzejewski T.M."/>
            <person name="Davidsen T.M."/>
            <person name="Wayne K.J."/>
            <person name="Tettelin H."/>
            <person name="Glass J.I."/>
            <person name="Rusch D."/>
            <person name="Podicherti R."/>
            <person name="Tsui H.-C.T."/>
            <person name="Winkler M.E."/>
        </authorList>
    </citation>
    <scope>NUCLEOTIDE SEQUENCE</scope>
</reference>
<organism evidence="1">
    <name type="scientific">marine metagenome</name>
    <dbReference type="NCBI Taxonomy" id="408172"/>
    <lineage>
        <taxon>unclassified sequences</taxon>
        <taxon>metagenomes</taxon>
        <taxon>ecological metagenomes</taxon>
    </lineage>
</organism>
<evidence type="ECO:0000313" key="1">
    <source>
        <dbReference type="EMBL" id="SVD33107.1"/>
    </source>
</evidence>
<sequence>VKERGPAPLRQDLALYGELSANVVGFCRLLRDAGTSVGPGEESDALRALRHIDLGRGDAFYYCLRTALAKSVREQRIFDDRFASYWGVWDQALELDGPLPQSQSVP</sequence>
<dbReference type="PANTHER" id="PTHR39338:SF5">
    <property type="entry name" value="BLR6139 PROTEIN"/>
    <property type="match status" value="1"/>
</dbReference>
<proteinExistence type="predicted"/>
<name>A0A382UGB6_9ZZZZ</name>
<protein>
    <submittedName>
        <fullName evidence="1">Uncharacterized protein</fullName>
    </submittedName>
</protein>
<gene>
    <name evidence="1" type="ORF">METZ01_LOCUS385961</name>
</gene>
<feature type="non-terminal residue" evidence="1">
    <location>
        <position position="106"/>
    </location>
</feature>
<dbReference type="EMBL" id="UINC01143908">
    <property type="protein sequence ID" value="SVD33107.1"/>
    <property type="molecule type" value="Genomic_DNA"/>
</dbReference>
<dbReference type="AlphaFoldDB" id="A0A382UGB6"/>
<feature type="non-terminal residue" evidence="1">
    <location>
        <position position="1"/>
    </location>
</feature>
<accession>A0A382UGB6</accession>
<dbReference type="PANTHER" id="PTHR39338">
    <property type="entry name" value="BLL5662 PROTEIN-RELATED"/>
    <property type="match status" value="1"/>
</dbReference>